<protein>
    <submittedName>
        <fullName evidence="3">Uncharacterized protein</fullName>
    </submittedName>
</protein>
<proteinExistence type="predicted"/>
<dbReference type="PANTHER" id="PTHR43708">
    <property type="entry name" value="CONSERVED EXPRESSED OXIDOREDUCTASE (EUROFUNG)"/>
    <property type="match status" value="1"/>
</dbReference>
<feature type="domain" description="GFO/IDH/MocA-like oxidoreductase" evidence="2">
    <location>
        <begin position="148"/>
        <end position="273"/>
    </location>
</feature>
<evidence type="ECO:0000259" key="1">
    <source>
        <dbReference type="Pfam" id="PF01408"/>
    </source>
</evidence>
<gene>
    <name evidence="3" type="ORF">AVDCRST_MAG73-2583</name>
</gene>
<evidence type="ECO:0000313" key="3">
    <source>
        <dbReference type="EMBL" id="CAA9547777.1"/>
    </source>
</evidence>
<dbReference type="PANTHER" id="PTHR43708:SF8">
    <property type="entry name" value="OXIDOREDUCTASE"/>
    <property type="match status" value="1"/>
</dbReference>
<sequence>MTDSRPTTTTNHDPIRLGIIGTGLAVEKLHWPALKRLRDRFEVVAFANRSRPNAEKFAALSGTPIDRYVADYQELLGRDDVEAVLISLPIPLNFPVSRDALQAGKHVLCEKPPGKDAAEGRAFVELAAAHPDRVVLIAENAFYRDDLRLARSLIDGGAIGRVHLVAWRNVSQLIPRPGAFSSTPWRHHPGYDGGPHLDAGVHDVARIRLLCGDADRVSGATQDANTTHGGPSDLALTLRFVSGAAGSYTASYPEIPAPDEPNDLRLYGTEGVLSVAWDTTRLFRPDGTTETHRAEMPDYGFTNEFRNFADAVRDGAPVVGTVVQSWRNMQLVLTGLAAAERGETMPIDPWPDALSADAVPLWRPPGASGLFDGLETAVTREVEGAS</sequence>
<accession>A0A6J4UHY9</accession>
<dbReference type="GO" id="GO:0000166">
    <property type="term" value="F:nucleotide binding"/>
    <property type="evidence" value="ECO:0007669"/>
    <property type="project" value="InterPro"/>
</dbReference>
<feature type="domain" description="Gfo/Idh/MocA-like oxidoreductase N-terminal" evidence="1">
    <location>
        <begin position="15"/>
        <end position="134"/>
    </location>
</feature>
<dbReference type="EMBL" id="CADCWE010000172">
    <property type="protein sequence ID" value="CAA9547777.1"/>
    <property type="molecule type" value="Genomic_DNA"/>
</dbReference>
<evidence type="ECO:0000259" key="2">
    <source>
        <dbReference type="Pfam" id="PF22725"/>
    </source>
</evidence>
<dbReference type="InterPro" id="IPR051317">
    <property type="entry name" value="Gfo/Idh/MocA_oxidoreduct"/>
</dbReference>
<dbReference type="SUPFAM" id="SSF51735">
    <property type="entry name" value="NAD(P)-binding Rossmann-fold domains"/>
    <property type="match status" value="1"/>
</dbReference>
<organism evidence="3">
    <name type="scientific">uncultured Thermomicrobiales bacterium</name>
    <dbReference type="NCBI Taxonomy" id="1645740"/>
    <lineage>
        <taxon>Bacteria</taxon>
        <taxon>Pseudomonadati</taxon>
        <taxon>Thermomicrobiota</taxon>
        <taxon>Thermomicrobia</taxon>
        <taxon>Thermomicrobiales</taxon>
        <taxon>environmental samples</taxon>
    </lineage>
</organism>
<dbReference type="Gene3D" id="3.30.360.10">
    <property type="entry name" value="Dihydrodipicolinate Reductase, domain 2"/>
    <property type="match status" value="1"/>
</dbReference>
<reference evidence="3" key="1">
    <citation type="submission" date="2020-02" db="EMBL/GenBank/DDBJ databases">
        <authorList>
            <person name="Meier V. D."/>
        </authorList>
    </citation>
    <scope>NUCLEOTIDE SEQUENCE</scope>
    <source>
        <strain evidence="3">AVDCRST_MAG73</strain>
    </source>
</reference>
<dbReference type="InterPro" id="IPR036291">
    <property type="entry name" value="NAD(P)-bd_dom_sf"/>
</dbReference>
<dbReference type="SUPFAM" id="SSF55347">
    <property type="entry name" value="Glyceraldehyde-3-phosphate dehydrogenase-like, C-terminal domain"/>
    <property type="match status" value="1"/>
</dbReference>
<dbReference type="Pfam" id="PF22725">
    <property type="entry name" value="GFO_IDH_MocA_C3"/>
    <property type="match status" value="1"/>
</dbReference>
<dbReference type="Pfam" id="PF01408">
    <property type="entry name" value="GFO_IDH_MocA"/>
    <property type="match status" value="1"/>
</dbReference>
<dbReference type="AlphaFoldDB" id="A0A6J4UHY9"/>
<dbReference type="InterPro" id="IPR055170">
    <property type="entry name" value="GFO_IDH_MocA-like_dom"/>
</dbReference>
<name>A0A6J4UHY9_9BACT</name>
<dbReference type="Gene3D" id="3.40.50.720">
    <property type="entry name" value="NAD(P)-binding Rossmann-like Domain"/>
    <property type="match status" value="1"/>
</dbReference>
<dbReference type="InterPro" id="IPR000683">
    <property type="entry name" value="Gfo/Idh/MocA-like_OxRdtase_N"/>
</dbReference>